<feature type="region of interest" description="Disordered" evidence="1">
    <location>
        <begin position="1"/>
        <end position="160"/>
    </location>
</feature>
<dbReference type="Proteomes" id="UP000216339">
    <property type="component" value="Unassembled WGS sequence"/>
</dbReference>
<feature type="compositionally biased region" description="Low complexity" evidence="1">
    <location>
        <begin position="90"/>
        <end position="108"/>
    </location>
</feature>
<organism evidence="2 3">
    <name type="scientific">Rubrivirga marina</name>
    <dbReference type="NCBI Taxonomy" id="1196024"/>
    <lineage>
        <taxon>Bacteria</taxon>
        <taxon>Pseudomonadati</taxon>
        <taxon>Rhodothermota</taxon>
        <taxon>Rhodothermia</taxon>
        <taxon>Rhodothermales</taxon>
        <taxon>Rubricoccaceae</taxon>
        <taxon>Rubrivirga</taxon>
    </lineage>
</organism>
<evidence type="ECO:0000256" key="1">
    <source>
        <dbReference type="SAM" id="MobiDB-lite"/>
    </source>
</evidence>
<feature type="compositionally biased region" description="Pro residues" evidence="1">
    <location>
        <begin position="27"/>
        <end position="42"/>
    </location>
</feature>
<feature type="compositionally biased region" description="Polar residues" evidence="1">
    <location>
        <begin position="1"/>
        <end position="10"/>
    </location>
</feature>
<proteinExistence type="predicted"/>
<reference evidence="2 3" key="1">
    <citation type="submission" date="2016-11" db="EMBL/GenBank/DDBJ databases">
        <title>Study of marine rhodopsin-containing bacteria.</title>
        <authorList>
            <person name="Yoshizawa S."/>
            <person name="Kumagai Y."/>
            <person name="Kogure K."/>
        </authorList>
    </citation>
    <scope>NUCLEOTIDE SEQUENCE [LARGE SCALE GENOMIC DNA]</scope>
    <source>
        <strain evidence="2 3">SAORIC-28</strain>
    </source>
</reference>
<dbReference type="AlphaFoldDB" id="A0A271J3Y8"/>
<keyword evidence="3" id="KW-1185">Reference proteome</keyword>
<evidence type="ECO:0000313" key="2">
    <source>
        <dbReference type="EMBL" id="PAP78222.1"/>
    </source>
</evidence>
<name>A0A271J3Y8_9BACT</name>
<feature type="compositionally biased region" description="Basic and acidic residues" evidence="1">
    <location>
        <begin position="119"/>
        <end position="129"/>
    </location>
</feature>
<gene>
    <name evidence="2" type="ORF">BSZ37_18215</name>
</gene>
<protein>
    <submittedName>
        <fullName evidence="2">Uncharacterized protein</fullName>
    </submittedName>
</protein>
<dbReference type="EMBL" id="MQWD01000001">
    <property type="protein sequence ID" value="PAP78222.1"/>
    <property type="molecule type" value="Genomic_DNA"/>
</dbReference>
<sequence length="160" mass="15979">MMADDSTPTPRKSDVRAGGTLDLSTGAPPPPPPEPTPLPPAPADTDVKAGRTLNLSTGRAPSAPRRKPAAASLGPGPVVRETLDLSSKTPEPSAEAAPSAAPSAPSQPGSGGSRGTKPKGGDRRDDRKGGRSNRGEAPTASGESLADLLDPDVLAKLRGG</sequence>
<accession>A0A271J3Y8</accession>
<evidence type="ECO:0000313" key="3">
    <source>
        <dbReference type="Proteomes" id="UP000216339"/>
    </source>
</evidence>
<comment type="caution">
    <text evidence="2">The sequence shown here is derived from an EMBL/GenBank/DDBJ whole genome shotgun (WGS) entry which is preliminary data.</text>
</comment>